<protein>
    <submittedName>
        <fullName evidence="1">Uncharacterized protein</fullName>
    </submittedName>
</protein>
<dbReference type="AlphaFoldDB" id="A0A150PEP0"/>
<dbReference type="Proteomes" id="UP000075604">
    <property type="component" value="Unassembled WGS sequence"/>
</dbReference>
<sequence>MERRLESLEEYGAALAREAEQHAANAGEWERRAELAVLAGDDDLAREALSRQREALHRASSLERQAATISAAMAEYTSALAALKASSR</sequence>
<organism evidence="1 2">
    <name type="scientific">Sorangium cellulosum</name>
    <name type="common">Polyangium cellulosum</name>
    <dbReference type="NCBI Taxonomy" id="56"/>
    <lineage>
        <taxon>Bacteria</taxon>
        <taxon>Pseudomonadati</taxon>
        <taxon>Myxococcota</taxon>
        <taxon>Polyangia</taxon>
        <taxon>Polyangiales</taxon>
        <taxon>Polyangiaceae</taxon>
        <taxon>Sorangium</taxon>
    </lineage>
</organism>
<comment type="caution">
    <text evidence="1">The sequence shown here is derived from an EMBL/GenBank/DDBJ whole genome shotgun (WGS) entry which is preliminary data.</text>
</comment>
<accession>A0A150PEP0</accession>
<evidence type="ECO:0000313" key="2">
    <source>
        <dbReference type="Proteomes" id="UP000075604"/>
    </source>
</evidence>
<name>A0A150PEP0_SORCE</name>
<evidence type="ECO:0000313" key="1">
    <source>
        <dbReference type="EMBL" id="KYF54112.1"/>
    </source>
</evidence>
<dbReference type="EMBL" id="JELX01002840">
    <property type="protein sequence ID" value="KYF54112.1"/>
    <property type="molecule type" value="Genomic_DNA"/>
</dbReference>
<gene>
    <name evidence="1" type="ORF">BE04_21260</name>
</gene>
<reference evidence="1 2" key="1">
    <citation type="submission" date="2014-02" db="EMBL/GenBank/DDBJ databases">
        <title>The small core and large imbalanced accessory genome model reveals a collaborative survival strategy of Sorangium cellulosum strains in nature.</title>
        <authorList>
            <person name="Han K."/>
            <person name="Peng R."/>
            <person name="Blom J."/>
            <person name="Li Y.-Z."/>
        </authorList>
    </citation>
    <scope>NUCLEOTIDE SEQUENCE [LARGE SCALE GENOMIC DNA]</scope>
    <source>
        <strain evidence="1 2">So0157-18</strain>
    </source>
</reference>
<proteinExistence type="predicted"/>